<dbReference type="UniPathway" id="UPA00588">
    <property type="reaction ID" value="UER00646"/>
</dbReference>
<protein>
    <recommendedName>
        <fullName evidence="7">adenine phosphoribosyltransferase</fullName>
        <ecNumber evidence="7">2.4.2.7</ecNumber>
    </recommendedName>
</protein>
<keyword evidence="11" id="KW-0660">Purine salvage</keyword>
<dbReference type="InterPro" id="IPR005764">
    <property type="entry name" value="Ade_phspho_trans"/>
</dbReference>
<comment type="subunit">
    <text evidence="6">Homodimer.</text>
</comment>
<dbReference type="Pfam" id="PF00156">
    <property type="entry name" value="Pribosyltran"/>
    <property type="match status" value="1"/>
</dbReference>
<dbReference type="GeneID" id="14923970"/>
<reference evidence="13 14" key="1">
    <citation type="journal article" date="2013" name="Genome Biol.">
        <title>Genome of Acanthamoeba castellanii highlights extensive lateral gene transfer and early evolution of tyrosine kinase signaling.</title>
        <authorList>
            <person name="Clarke M."/>
            <person name="Lohan A.J."/>
            <person name="Liu B."/>
            <person name="Lagkouvardos I."/>
            <person name="Roy S."/>
            <person name="Zafar N."/>
            <person name="Bertelli C."/>
            <person name="Schilde C."/>
            <person name="Kianianmomeni A."/>
            <person name="Burglin T.R."/>
            <person name="Frech C."/>
            <person name="Turcotte B."/>
            <person name="Kopec K.O."/>
            <person name="Synnott J.M."/>
            <person name="Choo C."/>
            <person name="Paponov I."/>
            <person name="Finkler A."/>
            <person name="Soon Heng Tan C."/>
            <person name="Hutchins A.P."/>
            <person name="Weinmeier T."/>
            <person name="Rattei T."/>
            <person name="Chu J.S."/>
            <person name="Gimenez G."/>
            <person name="Irimia M."/>
            <person name="Rigden D.J."/>
            <person name="Fitzpatrick D.A."/>
            <person name="Lorenzo-Morales J."/>
            <person name="Bateman A."/>
            <person name="Chiu C.H."/>
            <person name="Tang P."/>
            <person name="Hegemann P."/>
            <person name="Fromm H."/>
            <person name="Raoult D."/>
            <person name="Greub G."/>
            <person name="Miranda-Saavedra D."/>
            <person name="Chen N."/>
            <person name="Nash P."/>
            <person name="Ginger M.L."/>
            <person name="Horn M."/>
            <person name="Schaap P."/>
            <person name="Caler L."/>
            <person name="Loftus B."/>
        </authorList>
    </citation>
    <scope>NUCLEOTIDE SEQUENCE [LARGE SCALE GENOMIC DNA]</scope>
    <source>
        <strain evidence="13 14">Neff</strain>
    </source>
</reference>
<feature type="domain" description="Phosphoribosyltransferase" evidence="12">
    <location>
        <begin position="57"/>
        <end position="160"/>
    </location>
</feature>
<evidence type="ECO:0000256" key="2">
    <source>
        <dbReference type="ARBA" id="ARBA00003968"/>
    </source>
</evidence>
<dbReference type="HAMAP" id="MF_00004">
    <property type="entry name" value="Aden_phosphoribosyltr"/>
    <property type="match status" value="1"/>
</dbReference>
<dbReference type="AlphaFoldDB" id="L8HF15"/>
<dbReference type="CDD" id="cd06223">
    <property type="entry name" value="PRTases_typeI"/>
    <property type="match status" value="1"/>
</dbReference>
<comment type="similarity">
    <text evidence="5">Belongs to the purine/pyrimidine phosphoribosyltransferase family.</text>
</comment>
<dbReference type="GO" id="GO:0002055">
    <property type="term" value="F:adenine binding"/>
    <property type="evidence" value="ECO:0007669"/>
    <property type="project" value="TreeGrafter"/>
</dbReference>
<evidence type="ECO:0000256" key="4">
    <source>
        <dbReference type="ARBA" id="ARBA00004659"/>
    </source>
</evidence>
<accession>L8HF15</accession>
<dbReference type="GO" id="GO:0016208">
    <property type="term" value="F:AMP binding"/>
    <property type="evidence" value="ECO:0007669"/>
    <property type="project" value="TreeGrafter"/>
</dbReference>
<dbReference type="OMA" id="QAYDLEY"/>
<dbReference type="PANTHER" id="PTHR32315">
    <property type="entry name" value="ADENINE PHOSPHORIBOSYLTRANSFERASE"/>
    <property type="match status" value="1"/>
</dbReference>
<dbReference type="InterPro" id="IPR050054">
    <property type="entry name" value="UPRTase/APRTase"/>
</dbReference>
<dbReference type="RefSeq" id="XP_004352478.1">
    <property type="nucleotide sequence ID" value="XM_004352426.1"/>
</dbReference>
<evidence type="ECO:0000256" key="5">
    <source>
        <dbReference type="ARBA" id="ARBA00008391"/>
    </source>
</evidence>
<comment type="function">
    <text evidence="2">Catalyzes a salvage reaction resulting in the formation of AMP, that is energically less costly than de novo synthesis.</text>
</comment>
<keyword evidence="14" id="KW-1185">Reference proteome</keyword>
<dbReference type="NCBIfam" id="TIGR01090">
    <property type="entry name" value="apt"/>
    <property type="match status" value="1"/>
</dbReference>
<dbReference type="InterPro" id="IPR000836">
    <property type="entry name" value="PRTase_dom"/>
</dbReference>
<organism evidence="13 14">
    <name type="scientific">Acanthamoeba castellanii (strain ATCC 30010 / Neff)</name>
    <dbReference type="NCBI Taxonomy" id="1257118"/>
    <lineage>
        <taxon>Eukaryota</taxon>
        <taxon>Amoebozoa</taxon>
        <taxon>Discosea</taxon>
        <taxon>Longamoebia</taxon>
        <taxon>Centramoebida</taxon>
        <taxon>Acanthamoebidae</taxon>
        <taxon>Acanthamoeba</taxon>
    </lineage>
</organism>
<dbReference type="VEuPathDB" id="AmoebaDB:ACA1_360160"/>
<dbReference type="GO" id="GO:0006166">
    <property type="term" value="P:purine ribonucleoside salvage"/>
    <property type="evidence" value="ECO:0007669"/>
    <property type="project" value="UniProtKB-KW"/>
</dbReference>
<proteinExistence type="inferred from homology"/>
<keyword evidence="10 13" id="KW-0808">Transferase</keyword>
<evidence type="ECO:0000313" key="13">
    <source>
        <dbReference type="EMBL" id="ELR23001.1"/>
    </source>
</evidence>
<dbReference type="FunFam" id="3.40.50.2020:FF:000004">
    <property type="entry name" value="Adenine phosphoribosyltransferase"/>
    <property type="match status" value="1"/>
</dbReference>
<dbReference type="GO" id="GO:0006168">
    <property type="term" value="P:adenine salvage"/>
    <property type="evidence" value="ECO:0007669"/>
    <property type="project" value="InterPro"/>
</dbReference>
<evidence type="ECO:0000313" key="14">
    <source>
        <dbReference type="Proteomes" id="UP000011083"/>
    </source>
</evidence>
<evidence type="ECO:0000256" key="6">
    <source>
        <dbReference type="ARBA" id="ARBA00011738"/>
    </source>
</evidence>
<dbReference type="NCBIfam" id="NF002636">
    <property type="entry name" value="PRK02304.1-5"/>
    <property type="match status" value="1"/>
</dbReference>
<sequence length="194" mass="20230">MEGKPQEAEVVGDSAEVTQLKSLIRSVPDFPSPGILFRDITPLLGDAAGLRATFKLMADQLRSAGLADKIDLIAGMEARGFLVGVGLALELNVGFVMLRKPNKLPGDRHIVSYGKEYGKDVLEIPVGAVKEGQRVVVTDDLIATGGTALAACQLVEKAGGVVAATSFVISLDDLPGKAKLAAAGYPVVSLLNYA</sequence>
<comment type="catalytic activity">
    <reaction evidence="1">
        <text>AMP + diphosphate = 5-phospho-alpha-D-ribose 1-diphosphate + adenine</text>
        <dbReference type="Rhea" id="RHEA:16609"/>
        <dbReference type="ChEBI" id="CHEBI:16708"/>
        <dbReference type="ChEBI" id="CHEBI:33019"/>
        <dbReference type="ChEBI" id="CHEBI:58017"/>
        <dbReference type="ChEBI" id="CHEBI:456215"/>
        <dbReference type="EC" id="2.4.2.7"/>
    </reaction>
</comment>
<dbReference type="GO" id="GO:0003999">
    <property type="term" value="F:adenine phosphoribosyltransferase activity"/>
    <property type="evidence" value="ECO:0007669"/>
    <property type="project" value="UniProtKB-EC"/>
</dbReference>
<name>L8HF15_ACACF</name>
<dbReference type="EC" id="2.4.2.7" evidence="7"/>
<evidence type="ECO:0000256" key="11">
    <source>
        <dbReference type="ARBA" id="ARBA00022726"/>
    </source>
</evidence>
<evidence type="ECO:0000256" key="3">
    <source>
        <dbReference type="ARBA" id="ARBA00004496"/>
    </source>
</evidence>
<comment type="pathway">
    <text evidence="4">Purine metabolism; AMP biosynthesis via salvage pathway; AMP from adenine: step 1/1.</text>
</comment>
<dbReference type="InterPro" id="IPR029057">
    <property type="entry name" value="PRTase-like"/>
</dbReference>
<dbReference type="Proteomes" id="UP000011083">
    <property type="component" value="Unassembled WGS sequence"/>
</dbReference>
<dbReference type="Gene3D" id="3.40.50.2020">
    <property type="match status" value="1"/>
</dbReference>
<evidence type="ECO:0000256" key="7">
    <source>
        <dbReference type="ARBA" id="ARBA00011893"/>
    </source>
</evidence>
<dbReference type="SUPFAM" id="SSF53271">
    <property type="entry name" value="PRTase-like"/>
    <property type="match status" value="1"/>
</dbReference>
<dbReference type="GO" id="GO:0044209">
    <property type="term" value="P:AMP salvage"/>
    <property type="evidence" value="ECO:0007669"/>
    <property type="project" value="UniProtKB-UniPathway"/>
</dbReference>
<evidence type="ECO:0000256" key="8">
    <source>
        <dbReference type="ARBA" id="ARBA00022490"/>
    </source>
</evidence>
<dbReference type="NCBIfam" id="NF002634">
    <property type="entry name" value="PRK02304.1-3"/>
    <property type="match status" value="1"/>
</dbReference>
<dbReference type="KEGG" id="acan:ACA1_360160"/>
<evidence type="ECO:0000256" key="9">
    <source>
        <dbReference type="ARBA" id="ARBA00022676"/>
    </source>
</evidence>
<comment type="subcellular location">
    <subcellularLocation>
        <location evidence="3">Cytoplasm</location>
    </subcellularLocation>
</comment>
<keyword evidence="8" id="KW-0963">Cytoplasm</keyword>
<dbReference type="OrthoDB" id="363185at2759"/>
<evidence type="ECO:0000256" key="1">
    <source>
        <dbReference type="ARBA" id="ARBA00000868"/>
    </source>
</evidence>
<dbReference type="EMBL" id="KB007867">
    <property type="protein sequence ID" value="ELR23001.1"/>
    <property type="molecule type" value="Genomic_DNA"/>
</dbReference>
<dbReference type="PANTHER" id="PTHR32315:SF3">
    <property type="entry name" value="ADENINE PHOSPHORIBOSYLTRANSFERASE"/>
    <property type="match status" value="1"/>
</dbReference>
<gene>
    <name evidence="13" type="ORF">ACA1_360160</name>
</gene>
<evidence type="ECO:0000256" key="10">
    <source>
        <dbReference type="ARBA" id="ARBA00022679"/>
    </source>
</evidence>
<keyword evidence="9 13" id="KW-0328">Glycosyltransferase</keyword>
<evidence type="ECO:0000259" key="12">
    <source>
        <dbReference type="Pfam" id="PF00156"/>
    </source>
</evidence>
<dbReference type="STRING" id="1257118.L8HF15"/>
<dbReference type="GO" id="GO:0005737">
    <property type="term" value="C:cytoplasm"/>
    <property type="evidence" value="ECO:0007669"/>
    <property type="project" value="UniProtKB-SubCell"/>
</dbReference>